<evidence type="ECO:0000313" key="4">
    <source>
        <dbReference type="Proteomes" id="UP000676325"/>
    </source>
</evidence>
<dbReference type="RefSeq" id="WP_212518366.1">
    <property type="nucleotide sequence ID" value="NZ_JAGSOH010000030.1"/>
</dbReference>
<reference evidence="3" key="1">
    <citation type="submission" date="2021-04" db="EMBL/GenBank/DDBJ databases">
        <title>Genome based classification of Actinospica acidithermotolerans sp. nov., an actinobacterium isolated from an Indonesian hot spring.</title>
        <authorList>
            <person name="Kusuma A.B."/>
            <person name="Putra K.E."/>
            <person name="Nafisah S."/>
            <person name="Loh J."/>
            <person name="Nouioui I."/>
            <person name="Goodfellow M."/>
        </authorList>
    </citation>
    <scope>NUCLEOTIDE SEQUENCE</scope>
    <source>
        <strain evidence="3">MGRD01-02</strain>
    </source>
</reference>
<dbReference type="EMBL" id="JAGSOH010000030">
    <property type="protein sequence ID" value="MBR7827219.1"/>
    <property type="molecule type" value="Genomic_DNA"/>
</dbReference>
<gene>
    <name evidence="3" type="ORF">KDK95_12955</name>
</gene>
<dbReference type="SUPFAM" id="SSF51445">
    <property type="entry name" value="(Trans)glycosidases"/>
    <property type="match status" value="1"/>
</dbReference>
<proteinExistence type="predicted"/>
<dbReference type="Proteomes" id="UP000676325">
    <property type="component" value="Unassembled WGS sequence"/>
</dbReference>
<dbReference type="AlphaFoldDB" id="A0A941IHH6"/>
<dbReference type="PANTHER" id="PTHR37836:SF3">
    <property type="entry name" value="ENDOGLUCANASE"/>
    <property type="match status" value="1"/>
</dbReference>
<feature type="domain" description="Apiosidase-like catalytic" evidence="1">
    <location>
        <begin position="110"/>
        <end position="430"/>
    </location>
</feature>
<dbReference type="Pfam" id="PF16586">
    <property type="entry name" value="DUF5060"/>
    <property type="match status" value="1"/>
</dbReference>
<dbReference type="Gene3D" id="3.20.20.80">
    <property type="entry name" value="Glycosidases"/>
    <property type="match status" value="1"/>
</dbReference>
<dbReference type="Gene3D" id="2.60.40.10">
    <property type="entry name" value="Immunoglobulins"/>
    <property type="match status" value="1"/>
</dbReference>
<sequence length="525" mass="57702">MTDHVGAAWRECEIELVADREHQDAYSVVDVWAEFTGEDGTTLRRPAFFDGGRTWRVRFASPIGAAAWQWTTGASVDDPGLRGVRGTVLIETSAASNRFEEHGFWRMSPGARSLVHADGTPALLVGDTAWALPWRATCEQVRVYAADRAAKGFNAALLMTVQPDMRAAGPRARGVDEGFEVGFDDLPDGRLTRLNPAYFQYLDRLTGILLEHGIVPVLQPVFQGYGWKGLGAAGAVVPPEQYARYCRYLVARYGARPAIYLVGADGSGQEPQVAAGGAEIHACDCYGQPTGIHYRPHGSNNAHQDAVWLDFQWCQTGHHGEHVPERVADMWRNTPARAVANGEPTYERTADAWRGAGWWQGHEAWSNLCAGATMGVVYGAANLWQWKLHPDEPGHPEVFLAPDGDWRTALDFEGSTYVGLVGKILDGLPTTDMRPDWDLAMCSRGLSVPGRLYIAYQEFGGTLQIVRPEELPRTYHVVDPRTGTVLGSGTLEPGVRTIDDERAPAPRVIVFRDEQAQLARRTTAN</sequence>
<comment type="caution">
    <text evidence="3">The sequence shown here is derived from an EMBL/GenBank/DDBJ whole genome shotgun (WGS) entry which is preliminary data.</text>
</comment>
<evidence type="ECO:0000259" key="1">
    <source>
        <dbReference type="Pfam" id="PF13204"/>
    </source>
</evidence>
<dbReference type="InterPro" id="IPR013783">
    <property type="entry name" value="Ig-like_fold"/>
</dbReference>
<dbReference type="Pfam" id="PF13204">
    <property type="entry name" value="Apiosidase"/>
    <property type="match status" value="1"/>
</dbReference>
<name>A0A941IHH6_9ACTN</name>
<accession>A0A941IHH6</accession>
<keyword evidence="4" id="KW-1185">Reference proteome</keyword>
<feature type="domain" description="DUF5060" evidence="2">
    <location>
        <begin position="8"/>
        <end position="73"/>
    </location>
</feature>
<dbReference type="InterPro" id="IPR017853">
    <property type="entry name" value="GH"/>
</dbReference>
<organism evidence="3 4">
    <name type="scientific">Actinospica acidithermotolerans</name>
    <dbReference type="NCBI Taxonomy" id="2828514"/>
    <lineage>
        <taxon>Bacteria</taxon>
        <taxon>Bacillati</taxon>
        <taxon>Actinomycetota</taxon>
        <taxon>Actinomycetes</taxon>
        <taxon>Catenulisporales</taxon>
        <taxon>Actinospicaceae</taxon>
        <taxon>Actinospica</taxon>
    </lineage>
</organism>
<evidence type="ECO:0000259" key="2">
    <source>
        <dbReference type="Pfam" id="PF16586"/>
    </source>
</evidence>
<evidence type="ECO:0000313" key="3">
    <source>
        <dbReference type="EMBL" id="MBR7827219.1"/>
    </source>
</evidence>
<dbReference type="GO" id="GO:0005975">
    <property type="term" value="P:carbohydrate metabolic process"/>
    <property type="evidence" value="ECO:0007669"/>
    <property type="project" value="UniProtKB-ARBA"/>
</dbReference>
<protein>
    <submittedName>
        <fullName evidence="3">DUF4038 domain-containing protein</fullName>
    </submittedName>
</protein>
<dbReference type="PANTHER" id="PTHR37836">
    <property type="entry name" value="LMO1036 PROTEIN"/>
    <property type="match status" value="1"/>
</dbReference>
<dbReference type="InterPro" id="IPR025277">
    <property type="entry name" value="Apiosidase-like_cat_dom"/>
</dbReference>
<dbReference type="InterPro" id="IPR032260">
    <property type="entry name" value="DUF5060"/>
</dbReference>